<dbReference type="Proteomes" id="UP000238327">
    <property type="component" value="Chromosome"/>
</dbReference>
<dbReference type="RefSeq" id="WP_106741125.1">
    <property type="nucleotide sequence ID" value="NZ_CP027657.1"/>
</dbReference>
<feature type="region of interest" description="Disordered" evidence="1">
    <location>
        <begin position="1"/>
        <end position="140"/>
    </location>
</feature>
<organism evidence="2 3">
    <name type="scientific">Ectopseudomonas mendocina</name>
    <name type="common">Pseudomonas mendocina</name>
    <dbReference type="NCBI Taxonomy" id="300"/>
    <lineage>
        <taxon>Bacteria</taxon>
        <taxon>Pseudomonadati</taxon>
        <taxon>Pseudomonadota</taxon>
        <taxon>Gammaproteobacteria</taxon>
        <taxon>Pseudomonadales</taxon>
        <taxon>Pseudomonadaceae</taxon>
        <taxon>Ectopseudomonas</taxon>
    </lineage>
</organism>
<evidence type="ECO:0000313" key="2">
    <source>
        <dbReference type="EMBL" id="AVO55566.1"/>
    </source>
</evidence>
<dbReference type="OrthoDB" id="7026815at2"/>
<sequence>MTHTTPGPRPDQVPEEALDFTADEDSLTAGEPSVQQAERPPLDPQDQPGLTGAATQSESAHEDHVSLDDLSPDTLFDESGARSPHEPGGSGPADEALRSVEENEIGGGSGLDEAELGRSAPLDGKPWADEVSPAAKARER</sequence>
<proteinExistence type="predicted"/>
<name>A0A2R3QUW9_ECTME</name>
<accession>A0A2R3QUW9</accession>
<feature type="compositionally biased region" description="Acidic residues" evidence="1">
    <location>
        <begin position="13"/>
        <end position="26"/>
    </location>
</feature>
<evidence type="ECO:0000256" key="1">
    <source>
        <dbReference type="SAM" id="MobiDB-lite"/>
    </source>
</evidence>
<protein>
    <recommendedName>
        <fullName evidence="4">Phosphotransferase system, HPr-related protein</fullName>
    </recommendedName>
</protein>
<evidence type="ECO:0000313" key="3">
    <source>
        <dbReference type="Proteomes" id="UP000238327"/>
    </source>
</evidence>
<evidence type="ECO:0008006" key="4">
    <source>
        <dbReference type="Google" id="ProtNLM"/>
    </source>
</evidence>
<reference evidence="2 3" key="1">
    <citation type="submission" date="2018-03" db="EMBL/GenBank/DDBJ databases">
        <title>Complete genome sequence and methylome analysis of Pseudomonas mendocina NEB 698.</title>
        <authorList>
            <person name="Morgan R.D."/>
        </authorList>
    </citation>
    <scope>NUCLEOTIDE SEQUENCE [LARGE SCALE GENOMIC DNA]</scope>
    <source>
        <strain evidence="2 3">NEB698</strain>
    </source>
</reference>
<dbReference type="EMBL" id="CP027657">
    <property type="protein sequence ID" value="AVO55566.1"/>
    <property type="molecule type" value="Genomic_DNA"/>
</dbReference>
<dbReference type="AlphaFoldDB" id="A0A2R3QUW9"/>
<gene>
    <name evidence="2" type="ORF">C7A17_23330</name>
</gene>